<comment type="caution">
    <text evidence="3">The sequence shown here is derived from an EMBL/GenBank/DDBJ whole genome shotgun (WGS) entry which is preliminary data.</text>
</comment>
<feature type="domain" description="Spermatogenesis-associated protein 20-like TRX" evidence="2">
    <location>
        <begin position="10"/>
        <end position="170"/>
    </location>
</feature>
<dbReference type="CDD" id="cd02955">
    <property type="entry name" value="SSP411"/>
    <property type="match status" value="1"/>
</dbReference>
<dbReference type="GO" id="GO:0005975">
    <property type="term" value="P:carbohydrate metabolic process"/>
    <property type="evidence" value="ECO:0007669"/>
    <property type="project" value="InterPro"/>
</dbReference>
<dbReference type="Pfam" id="PF03190">
    <property type="entry name" value="Thioredox_DsbH"/>
    <property type="match status" value="1"/>
</dbReference>
<keyword evidence="1" id="KW-0175">Coiled coil</keyword>
<keyword evidence="4" id="KW-1185">Reference proteome</keyword>
<evidence type="ECO:0000313" key="3">
    <source>
        <dbReference type="EMBL" id="RUT35989.1"/>
    </source>
</evidence>
<proteinExistence type="predicted"/>
<feature type="coiled-coil region" evidence="1">
    <location>
        <begin position="382"/>
        <end position="409"/>
    </location>
</feature>
<dbReference type="Gene3D" id="3.40.30.10">
    <property type="entry name" value="Glutaredoxin"/>
    <property type="match status" value="1"/>
</dbReference>
<reference evidence="3 4" key="1">
    <citation type="submission" date="2018-12" db="EMBL/GenBank/DDBJ databases">
        <authorList>
            <person name="Sun L."/>
            <person name="Chen Z."/>
        </authorList>
    </citation>
    <scope>NUCLEOTIDE SEQUENCE [LARGE SCALE GENOMIC DNA]</scope>
    <source>
        <strain evidence="3 4">3-5-3</strain>
    </source>
</reference>
<accession>A0A3S1BWJ8</accession>
<dbReference type="SUPFAM" id="SSF52833">
    <property type="entry name" value="Thioredoxin-like"/>
    <property type="match status" value="1"/>
</dbReference>
<dbReference type="PIRSF" id="PIRSF006402">
    <property type="entry name" value="UCP006402_thioredoxin"/>
    <property type="match status" value="1"/>
</dbReference>
<dbReference type="AlphaFoldDB" id="A0A3S1BWJ8"/>
<dbReference type="InterPro" id="IPR024705">
    <property type="entry name" value="Ssp411"/>
</dbReference>
<dbReference type="InterPro" id="IPR008928">
    <property type="entry name" value="6-hairpin_glycosidase_sf"/>
</dbReference>
<dbReference type="Gene3D" id="1.50.10.20">
    <property type="match status" value="1"/>
</dbReference>
<dbReference type="Proteomes" id="UP000272464">
    <property type="component" value="Unassembled WGS sequence"/>
</dbReference>
<protein>
    <submittedName>
        <fullName evidence="3">Thioredoxin domain-containing protein</fullName>
    </submittedName>
</protein>
<dbReference type="PANTHER" id="PTHR42899">
    <property type="entry name" value="SPERMATOGENESIS-ASSOCIATED PROTEIN 20"/>
    <property type="match status" value="1"/>
</dbReference>
<evidence type="ECO:0000256" key="1">
    <source>
        <dbReference type="SAM" id="Coils"/>
    </source>
</evidence>
<dbReference type="EMBL" id="RZNX01000001">
    <property type="protein sequence ID" value="RUT35989.1"/>
    <property type="molecule type" value="Genomic_DNA"/>
</dbReference>
<gene>
    <name evidence="3" type="ORF">EJP77_03030</name>
</gene>
<evidence type="ECO:0000313" key="4">
    <source>
        <dbReference type="Proteomes" id="UP000272464"/>
    </source>
</evidence>
<dbReference type="InterPro" id="IPR036249">
    <property type="entry name" value="Thioredoxin-like_sf"/>
</dbReference>
<dbReference type="Gene3D" id="1.50.10.10">
    <property type="match status" value="1"/>
</dbReference>
<dbReference type="SUPFAM" id="SSF48208">
    <property type="entry name" value="Six-hairpin glycosidases"/>
    <property type="match status" value="1"/>
</dbReference>
<evidence type="ECO:0000259" key="2">
    <source>
        <dbReference type="Pfam" id="PF03190"/>
    </source>
</evidence>
<dbReference type="RefSeq" id="WP_127197685.1">
    <property type="nucleotide sequence ID" value="NZ_RZNX01000001.1"/>
</dbReference>
<organism evidence="3 4">
    <name type="scientific">Paenibacillus zeisoli</name>
    <dbReference type="NCBI Taxonomy" id="2496267"/>
    <lineage>
        <taxon>Bacteria</taxon>
        <taxon>Bacillati</taxon>
        <taxon>Bacillota</taxon>
        <taxon>Bacilli</taxon>
        <taxon>Bacillales</taxon>
        <taxon>Paenibacillaceae</taxon>
        <taxon>Paenibacillus</taxon>
    </lineage>
</organism>
<name>A0A3S1BWJ8_9BACL</name>
<dbReference type="InterPro" id="IPR012341">
    <property type="entry name" value="6hp_glycosidase-like_sf"/>
</dbReference>
<dbReference type="InterPro" id="IPR004879">
    <property type="entry name" value="Ssp411-like_TRX"/>
</dbReference>
<dbReference type="OrthoDB" id="9762614at2"/>
<sequence length="693" mass="78624">MENKEVQQPNQLITEKSPYLLQHAHNPVNWYAWGEEAFKIAKRDNKPIFLSIGYSTCHWCHVMERESFENQEVADLLNEHFVSIKVDREERPDIDNLYMAVCQTLTGHGGWPLTVLLTPDQRPFYAGTYFPRRSILGRVGLLDMLEQIRDRWASDRDGLAELSDELMAEVQERTLSSQPGQVDEQLLHNAYQHYEKLFDPVYGGFGSAPKFPTPHNLSYLLAYAKAYKQPKAQEMVVRTLDAMYRGGLYDHIGFGFARYSTDEKWLVPHFEKMLYDNALLAIAYLEAYQATGEAKYAEIAESVFEYVLRDMTSPEGAFYSAEDADSEGIEGKFYVFTRDEIEEALGLEDMHSYCHIYDITPEGNFEGANIPNLIHQSLDQIAKEQNMRLLALESRMEECRERLFKYREQRVHPSKDDKILTAWNGLMIAALARGAKVLQKPIYAEAAERAAEFIWTALRREDGRLLARYRDGEAAYEAYLVDYAYLLWGTLELFEATGKPHFLQRAISLKDDMFSLFWEDEEGGFYFSGRDGEKLLTSSKEIYDGALPSGNSVAALQLYKLAALTQDAELQSLTVRQLQAFGGTVRSYPTGFAMYLQAALQQVRGGREIVLSGKPDDPVLHEMIAAVQRSYSPGSVLIVNYLGPEGDALRQILPHLGDKAAVNGQAAAYLCENFACQAPITTLEALKEELRSS</sequence>
<dbReference type="PANTHER" id="PTHR42899:SF1">
    <property type="entry name" value="SPERMATOGENESIS-ASSOCIATED PROTEIN 20"/>
    <property type="match status" value="1"/>
</dbReference>